<sequence>MNINVAESSSLYGKMTAILVVVLLAFSGFTMGASAISDDEQDSEITNGVTLGEAIESESQGVVEAISELNTVSPGQDSVFVMPLEDGKFSPAKQTAGDAKVLIVDDDGENWMSGPWLEASHIATALNDGGYSYDVFRAGRWGGVAKELPSGDAGLSLVDDYEVIIWYGGWNTQIMSSSETSVLSDYLDGENGGADSFSTTNRNIFVSTQMSDWFDANNGNFQNTYMHSDTYYSSYIVVDGTSNPMKGVDGSIFEEKEYATDTAGTHYLDRPCGNKPYDNTATGAFWMDARKNAADGHEYHAVQFPVDGYVGIQTHKAFMFADEIGVFNKRSDRADLFATVLSWMGVTKEQTQNVDIGIGGVDIPNHVQYWRSVEAMVEVEIKITVTNYGMLPQSSTAVALKIKNQFGQVLFDSTFDTRAFTNENHPMHVADSIQNGDSIVFTFNKTNDKLQREYDGLDIADARSVMFTSAGMDSLAAIVKHTGDQGVANNYVQADVGIGKWIENGEAPEDEIGDSITISDTDENGANSLDHINMHRASSYDWDADGCGWYEGAADDCVANGGTLNKTKGGVYHEGKSALAMFADNGWYKTNANPANCDAGSGMKNDADCPKFTMEPNQDDVFTSPMLDLSAMEEVVVGMLFTGCMESGDNFRMQIKKADQTQWTNLISYSGFCPGEGAWYLWGGSNARYQGYALGADWYGDSEDEGTQWRVMADADSDQVTEGSRPYAGWFIDEIVFRGTEKITRDVAISEISVREGANMIEKHAENSLQREINATLMNVGESGWKDLNVQYSVKNLQGQDVSYALDCGENCILGLGAIDGNTVYGDVRQGGGHEHETDLFVLFKTPEANTYTVKVTAIVPPSKDFFPWNNTLTFTFRVFDTFFKDDVDTPADRSSVYSWNKPNRLQGTQNEWKERNIGNDAYSSQYIWQYAKSEGYNKDNPSTAGGGDDSLITQDMYDRDGASTAFDYDLNVDLRAAFKPILSFAIKWDLAGGDRLEVRAATDFDSTQAITSGTWTVLKTYEYDCGCSWTGSDQWVVEELDLEAFEGYQTWIDFRVVTASGGGKGVMLDDILVIGNEYRNNFDITSVVTDRYAASGEEHDLSVTVKGIGLLSQRGVNVYAQILDSNGAKVWPESHQYNFFEVPSNYDPDGNGIFGLEKGQEFTVDPSTAGDDWVWGAGFGPGIYTLRIHALRVDEVEVPDENRANNFKTVTIVLGAALLSGEAENWNLGDGWSAGSYIWDGANDGSLTSESFVVWNSKPFLVVEAEYDLTEAYVKAQVRTGSSGSWFDVKWRAADELSTLYSIPSVNYTALPDRWSGASSFDNATAQTFFADLGAVKEIGDGNGQLQDKYLGGTMSIRLTGTNTGGGGSFTAFYPSVFGLDSYSVDVKSISPSTQNGIPSSLISGDSQRTYTVKINNHGAASDAGVIDFILTAPQNAYVKLDDGTDAKMDSVIQNGKDTRVAIKPIVGGLWNDISRDDPSGGDATAYIFESGSILWPSGIIEAYSAGVSGASTGWDIINPTKSSWNPNTNKPMEPDADDMIAPGSVMTVSVVVTLGYSDWVMPGTWSVQADARSWTDYENTFTSGDSDGQATLVISRPDLSIGEDIRYISHATGWGSSNIGWEKKSGGSGDDADPYFSFMFQVINTGTETVGSFFVGLTNVDGDAYADVQVSIYWTGNAWAIDESKTTAHGAKIVTEGNSKFIYFEAVAAELGMTEGPGDDSHASYPFYLTVDTSDDVSESNEGNNQVPITINAVKEVNTIPSFALSLMSITMSGLLAAIGIALRQKEEE</sequence>
<evidence type="ECO:0008006" key="3">
    <source>
        <dbReference type="Google" id="ProtNLM"/>
    </source>
</evidence>
<gene>
    <name evidence="1" type="ORF">EYQ70_02305</name>
</gene>
<dbReference type="Proteomes" id="UP000585802">
    <property type="component" value="Unassembled WGS sequence"/>
</dbReference>
<dbReference type="EMBL" id="DUCX01000037">
    <property type="protein sequence ID" value="HIF37227.1"/>
    <property type="molecule type" value="Genomic_DNA"/>
</dbReference>
<evidence type="ECO:0000313" key="1">
    <source>
        <dbReference type="EMBL" id="HIF37227.1"/>
    </source>
</evidence>
<protein>
    <recommendedName>
        <fullName evidence="3">CARDB domain-containing protein</fullName>
    </recommendedName>
</protein>
<evidence type="ECO:0000313" key="2">
    <source>
        <dbReference type="Proteomes" id="UP000585802"/>
    </source>
</evidence>
<reference evidence="2" key="1">
    <citation type="journal article" date="2019" name="bioRxiv">
        <title>Genome diversification in globally distributed novel marine Proteobacteria is linked to environmental adaptation.</title>
        <authorList>
            <person name="Zhou Z."/>
            <person name="Tran P.Q."/>
            <person name="Kieft K."/>
            <person name="Anantharaman K."/>
        </authorList>
    </citation>
    <scope>NUCLEOTIDE SEQUENCE [LARGE SCALE GENOMIC DNA]</scope>
</reference>
<accession>A0A7J4GRG7</accession>
<dbReference type="InterPro" id="IPR013783">
    <property type="entry name" value="Ig-like_fold"/>
</dbReference>
<proteinExistence type="predicted"/>
<organism evidence="1 2">
    <name type="scientific">Marine Group III euryarchaeote</name>
    <dbReference type="NCBI Taxonomy" id="2173149"/>
    <lineage>
        <taxon>Archaea</taxon>
        <taxon>Methanobacteriati</taxon>
        <taxon>Thermoplasmatota</taxon>
        <taxon>Thermoplasmata</taxon>
        <taxon>Candidatus Thermoprofundales</taxon>
    </lineage>
</organism>
<name>A0A7J4GRG7_9ARCH</name>
<comment type="caution">
    <text evidence="1">The sequence shown here is derived from an EMBL/GenBank/DDBJ whole genome shotgun (WGS) entry which is preliminary data.</text>
</comment>
<dbReference type="Gene3D" id="2.60.40.10">
    <property type="entry name" value="Immunoglobulins"/>
    <property type="match status" value="1"/>
</dbReference>